<dbReference type="AlphaFoldDB" id="A0A1F6WPZ4"/>
<protein>
    <submittedName>
        <fullName evidence="1">Uncharacterized protein</fullName>
    </submittedName>
</protein>
<dbReference type="STRING" id="1801764.A2903_02995"/>
<organism evidence="1 2">
    <name type="scientific">Candidatus Nomurabacteria bacterium RIFCSPLOWO2_01_FULL_33_17</name>
    <dbReference type="NCBI Taxonomy" id="1801764"/>
    <lineage>
        <taxon>Bacteria</taxon>
        <taxon>Candidatus Nomuraibacteriota</taxon>
    </lineage>
</organism>
<name>A0A1F6WPZ4_9BACT</name>
<accession>A0A1F6WPZ4</accession>
<evidence type="ECO:0000313" key="2">
    <source>
        <dbReference type="Proteomes" id="UP000178184"/>
    </source>
</evidence>
<gene>
    <name evidence="1" type="ORF">A2903_02995</name>
</gene>
<sequence length="239" mass="27522">MGDTNPFLNILKKENLSHAYLCIGDFQQNRNDFEKALENIGISLKKPGHFVFIGDTFKKSDADDLNAWYYRNANNEDGYTIAILAQESLKIDAQELLLKIFEEARNNYIFFLFVQNGTEVIPTIKSRCTIIELNNNTNNSLKNDNEIAKFVKMSVGERIKHVAEQIKNKESHEIRTYTEKLVRDLIEDFYTDSFKENPLNNNLSGHSKDILEKLLKAQNSLADNHIAPKFILDYVVTIL</sequence>
<dbReference type="Pfam" id="PF13177">
    <property type="entry name" value="DNA_pol3_delta2"/>
    <property type="match status" value="1"/>
</dbReference>
<proteinExistence type="predicted"/>
<dbReference type="Gene3D" id="3.40.50.300">
    <property type="entry name" value="P-loop containing nucleotide triphosphate hydrolases"/>
    <property type="match status" value="1"/>
</dbReference>
<dbReference type="EMBL" id="MFUO01000015">
    <property type="protein sequence ID" value="OGI83958.1"/>
    <property type="molecule type" value="Genomic_DNA"/>
</dbReference>
<dbReference type="Proteomes" id="UP000178184">
    <property type="component" value="Unassembled WGS sequence"/>
</dbReference>
<dbReference type="InterPro" id="IPR027417">
    <property type="entry name" value="P-loop_NTPase"/>
</dbReference>
<evidence type="ECO:0000313" key="1">
    <source>
        <dbReference type="EMBL" id="OGI83958.1"/>
    </source>
</evidence>
<dbReference type="SUPFAM" id="SSF52540">
    <property type="entry name" value="P-loop containing nucleoside triphosphate hydrolases"/>
    <property type="match status" value="1"/>
</dbReference>
<comment type="caution">
    <text evidence="1">The sequence shown here is derived from an EMBL/GenBank/DDBJ whole genome shotgun (WGS) entry which is preliminary data.</text>
</comment>
<reference evidence="1 2" key="1">
    <citation type="journal article" date="2016" name="Nat. Commun.">
        <title>Thousands of microbial genomes shed light on interconnected biogeochemical processes in an aquifer system.</title>
        <authorList>
            <person name="Anantharaman K."/>
            <person name="Brown C.T."/>
            <person name="Hug L.A."/>
            <person name="Sharon I."/>
            <person name="Castelle C.J."/>
            <person name="Probst A.J."/>
            <person name="Thomas B.C."/>
            <person name="Singh A."/>
            <person name="Wilkins M.J."/>
            <person name="Karaoz U."/>
            <person name="Brodie E.L."/>
            <person name="Williams K.H."/>
            <person name="Hubbard S.S."/>
            <person name="Banfield J.F."/>
        </authorList>
    </citation>
    <scope>NUCLEOTIDE SEQUENCE [LARGE SCALE GENOMIC DNA]</scope>
</reference>